<organism evidence="4 5">
    <name type="scientific">Halovulum dunhuangense</name>
    <dbReference type="NCBI Taxonomy" id="1505036"/>
    <lineage>
        <taxon>Bacteria</taxon>
        <taxon>Pseudomonadati</taxon>
        <taxon>Pseudomonadota</taxon>
        <taxon>Alphaproteobacteria</taxon>
        <taxon>Rhodobacterales</taxon>
        <taxon>Paracoccaceae</taxon>
        <taxon>Halovulum</taxon>
    </lineage>
</organism>
<protein>
    <recommendedName>
        <fullName evidence="3">LysM domain-containing protein</fullName>
    </recommendedName>
</protein>
<dbReference type="AlphaFoldDB" id="A0A849KR04"/>
<gene>
    <name evidence="4" type="ORF">HMH01_03535</name>
</gene>
<proteinExistence type="predicted"/>
<dbReference type="SUPFAM" id="SSF53850">
    <property type="entry name" value="Periplasmic binding protein-like II"/>
    <property type="match status" value="1"/>
</dbReference>
<evidence type="ECO:0000259" key="3">
    <source>
        <dbReference type="PROSITE" id="PS51782"/>
    </source>
</evidence>
<dbReference type="PROSITE" id="PS51782">
    <property type="entry name" value="LYSM"/>
    <property type="match status" value="1"/>
</dbReference>
<reference evidence="4 5" key="1">
    <citation type="submission" date="2020-05" db="EMBL/GenBank/DDBJ databases">
        <title>Gimesia benthica sp. nov., a novel planctomycete isolated from a deep-sea water sample of the Northwest Indian Ocean.</title>
        <authorList>
            <person name="Wang J."/>
            <person name="Ruan C."/>
            <person name="Song L."/>
            <person name="Zhu Y."/>
            <person name="Li A."/>
            <person name="Zheng X."/>
            <person name="Wang L."/>
            <person name="Lu Z."/>
            <person name="Huang Y."/>
            <person name="Du W."/>
            <person name="Zhou Y."/>
            <person name="Huang L."/>
            <person name="Dai X."/>
        </authorList>
    </citation>
    <scope>NUCLEOTIDE SEQUENCE [LARGE SCALE GENOMIC DNA]</scope>
    <source>
        <strain evidence="4 5">YYQ-30</strain>
    </source>
</reference>
<dbReference type="InterPro" id="IPR018392">
    <property type="entry name" value="LysM"/>
</dbReference>
<dbReference type="InterPro" id="IPR036779">
    <property type="entry name" value="LysM_dom_sf"/>
</dbReference>
<dbReference type="Gene3D" id="3.10.350.10">
    <property type="entry name" value="LysM domain"/>
    <property type="match status" value="1"/>
</dbReference>
<accession>A0A849KR04</accession>
<feature type="chain" id="PRO_5032315358" description="LysM domain-containing protein" evidence="2">
    <location>
        <begin position="27"/>
        <end position="367"/>
    </location>
</feature>
<feature type="signal peptide" evidence="2">
    <location>
        <begin position="1"/>
        <end position="26"/>
    </location>
</feature>
<feature type="compositionally biased region" description="Pro residues" evidence="1">
    <location>
        <begin position="102"/>
        <end position="121"/>
    </location>
</feature>
<feature type="region of interest" description="Disordered" evidence="1">
    <location>
        <begin position="93"/>
        <end position="123"/>
    </location>
</feature>
<dbReference type="RefSeq" id="WP_171322546.1">
    <property type="nucleotide sequence ID" value="NZ_JABFBC010000001.1"/>
</dbReference>
<keyword evidence="5" id="KW-1185">Reference proteome</keyword>
<keyword evidence="2" id="KW-0732">Signal</keyword>
<evidence type="ECO:0000256" key="1">
    <source>
        <dbReference type="SAM" id="MobiDB-lite"/>
    </source>
</evidence>
<feature type="domain" description="LysM" evidence="3">
    <location>
        <begin position="32"/>
        <end position="82"/>
    </location>
</feature>
<name>A0A849KR04_9RHOB</name>
<sequence length="367" mass="38423">MDLGRAVRIATLALFALVHLPAVSKAEGTACPTHVVQRGETLRMIAEIHLGDRDRSGEIYAANRTIVGPDPNVIAPGLVLSIPCVAGRADPAADTMAAGPAPADPPPSPEPAAAPEPPPTAAPDVTRIDILTGAPFLPFVDPGHPSGGMIPEIVLAAFAATEGPPVEIYFVNDMPAHLDILLPRGGFAFSFPWLMPDCTEPQAGQTPLCRSFAGSASLYEQVTEFYALAGNAYAGSQAPADLVGARLCRPEGHPLRDLAEMGLLAPQITLIRRPGPADCLDAVLAGEADIASFDATVARSLIRGMRPEVSFVALERLSRIEQMRALALVSDRAGLAAIDRLGAGLKAIAESGAWFEIVERHLSLPEG</sequence>
<comment type="caution">
    <text evidence="4">The sequence shown here is derived from an EMBL/GenBank/DDBJ whole genome shotgun (WGS) entry which is preliminary data.</text>
</comment>
<dbReference type="CDD" id="cd00118">
    <property type="entry name" value="LysM"/>
    <property type="match status" value="1"/>
</dbReference>
<dbReference type="Proteomes" id="UP000572377">
    <property type="component" value="Unassembled WGS sequence"/>
</dbReference>
<evidence type="ECO:0000313" key="5">
    <source>
        <dbReference type="Proteomes" id="UP000572377"/>
    </source>
</evidence>
<dbReference type="EMBL" id="JABFBC010000001">
    <property type="protein sequence ID" value="NNU79503.1"/>
    <property type="molecule type" value="Genomic_DNA"/>
</dbReference>
<evidence type="ECO:0000256" key="2">
    <source>
        <dbReference type="SAM" id="SignalP"/>
    </source>
</evidence>
<dbReference type="Gene3D" id="3.40.190.10">
    <property type="entry name" value="Periplasmic binding protein-like II"/>
    <property type="match status" value="1"/>
</dbReference>
<evidence type="ECO:0000313" key="4">
    <source>
        <dbReference type="EMBL" id="NNU79503.1"/>
    </source>
</evidence>